<dbReference type="InterPro" id="IPR020084">
    <property type="entry name" value="NUDIX_hydrolase_CS"/>
</dbReference>
<accession>A0A1F7XXZ4</accession>
<dbReference type="EMBL" id="MGGD01000051">
    <property type="protein sequence ID" value="OGM19901.1"/>
    <property type="molecule type" value="Genomic_DNA"/>
</dbReference>
<dbReference type="PANTHER" id="PTHR43046">
    <property type="entry name" value="GDP-MANNOSE MANNOSYL HYDROLASE"/>
    <property type="match status" value="1"/>
</dbReference>
<comment type="caution">
    <text evidence="5">The sequence shown here is derived from an EMBL/GenBank/DDBJ whole genome shotgun (WGS) entry which is preliminary data.</text>
</comment>
<proteinExistence type="inferred from homology"/>
<gene>
    <name evidence="5" type="ORF">A2771_02255</name>
</gene>
<dbReference type="AlphaFoldDB" id="A0A1F7XXZ4"/>
<reference evidence="5 6" key="1">
    <citation type="journal article" date="2016" name="Nat. Commun.">
        <title>Thousands of microbial genomes shed light on interconnected biogeochemical processes in an aquifer system.</title>
        <authorList>
            <person name="Anantharaman K."/>
            <person name="Brown C.T."/>
            <person name="Hug L.A."/>
            <person name="Sharon I."/>
            <person name="Castelle C.J."/>
            <person name="Probst A.J."/>
            <person name="Thomas B.C."/>
            <person name="Singh A."/>
            <person name="Wilkins M.J."/>
            <person name="Karaoz U."/>
            <person name="Brodie E.L."/>
            <person name="Williams K.H."/>
            <person name="Hubbard S.S."/>
            <person name="Banfield J.F."/>
        </authorList>
    </citation>
    <scope>NUCLEOTIDE SEQUENCE [LARGE SCALE GENOMIC DNA]</scope>
</reference>
<dbReference type="PROSITE" id="PS51462">
    <property type="entry name" value="NUDIX"/>
    <property type="match status" value="1"/>
</dbReference>
<evidence type="ECO:0000313" key="6">
    <source>
        <dbReference type="Proteomes" id="UP000176741"/>
    </source>
</evidence>
<dbReference type="Proteomes" id="UP000176741">
    <property type="component" value="Unassembled WGS sequence"/>
</dbReference>
<dbReference type="SUPFAM" id="SSF55811">
    <property type="entry name" value="Nudix"/>
    <property type="match status" value="1"/>
</dbReference>
<feature type="domain" description="Nudix hydrolase" evidence="4">
    <location>
        <begin position="7"/>
        <end position="136"/>
    </location>
</feature>
<sequence>MGNPPGVFNVAVEAVIVKDGEILITQRSLKRPHAPGEWEILTGRVDQGETFEEALKREVKEEVGLEVEVLDPINTFHFYRGSEKAEHLGISFLCKYKRGEVVLDKNEQTDYKWATPGEAEKLITDKSILSSIHKVKKFCRNHLLPTMGGQARTR</sequence>
<dbReference type="PRINTS" id="PR00502">
    <property type="entry name" value="NUDIXFAMILY"/>
</dbReference>
<organism evidence="5 6">
    <name type="scientific">Candidatus Woesebacteria bacterium RIFCSPHIGHO2_01_FULL_38_26b</name>
    <dbReference type="NCBI Taxonomy" id="1802491"/>
    <lineage>
        <taxon>Bacteria</taxon>
        <taxon>Candidatus Woeseibacteriota</taxon>
    </lineage>
</organism>
<evidence type="ECO:0000256" key="2">
    <source>
        <dbReference type="ARBA" id="ARBA00022801"/>
    </source>
</evidence>
<keyword evidence="2 3" id="KW-0378">Hydrolase</keyword>
<comment type="cofactor">
    <cofactor evidence="1">
        <name>Mg(2+)</name>
        <dbReference type="ChEBI" id="CHEBI:18420"/>
    </cofactor>
</comment>
<dbReference type="InterPro" id="IPR000086">
    <property type="entry name" value="NUDIX_hydrolase_dom"/>
</dbReference>
<evidence type="ECO:0000313" key="5">
    <source>
        <dbReference type="EMBL" id="OGM19901.1"/>
    </source>
</evidence>
<dbReference type="PROSITE" id="PS00893">
    <property type="entry name" value="NUDIX_BOX"/>
    <property type="match status" value="1"/>
</dbReference>
<name>A0A1F7XXZ4_9BACT</name>
<evidence type="ECO:0000256" key="1">
    <source>
        <dbReference type="ARBA" id="ARBA00001946"/>
    </source>
</evidence>
<protein>
    <recommendedName>
        <fullName evidence="4">Nudix hydrolase domain-containing protein</fullName>
    </recommendedName>
</protein>
<dbReference type="InterPro" id="IPR015797">
    <property type="entry name" value="NUDIX_hydrolase-like_dom_sf"/>
</dbReference>
<dbReference type="InterPro" id="IPR020476">
    <property type="entry name" value="Nudix_hydrolase"/>
</dbReference>
<dbReference type="Gene3D" id="3.90.79.10">
    <property type="entry name" value="Nucleoside Triphosphate Pyrophosphohydrolase"/>
    <property type="match status" value="1"/>
</dbReference>
<evidence type="ECO:0000259" key="4">
    <source>
        <dbReference type="PROSITE" id="PS51462"/>
    </source>
</evidence>
<comment type="similarity">
    <text evidence="3">Belongs to the Nudix hydrolase family.</text>
</comment>
<dbReference type="PANTHER" id="PTHR43046:SF14">
    <property type="entry name" value="MUTT_NUDIX FAMILY PROTEIN"/>
    <property type="match status" value="1"/>
</dbReference>
<evidence type="ECO:0000256" key="3">
    <source>
        <dbReference type="RuleBase" id="RU003476"/>
    </source>
</evidence>
<dbReference type="Pfam" id="PF00293">
    <property type="entry name" value="NUDIX"/>
    <property type="match status" value="1"/>
</dbReference>
<dbReference type="GO" id="GO:0016787">
    <property type="term" value="F:hydrolase activity"/>
    <property type="evidence" value="ECO:0007669"/>
    <property type="project" value="UniProtKB-KW"/>
</dbReference>